<dbReference type="SMART" id="SM00233">
    <property type="entry name" value="PH"/>
    <property type="match status" value="1"/>
</dbReference>
<evidence type="ECO:0000256" key="6">
    <source>
        <dbReference type="ARBA" id="ARBA00023027"/>
    </source>
</evidence>
<keyword evidence="5" id="KW-0067">ATP-binding</keyword>
<dbReference type="Pfam" id="PF00169">
    <property type="entry name" value="PH"/>
    <property type="match status" value="1"/>
</dbReference>
<keyword evidence="4" id="KW-0547">Nucleotide-binding</keyword>
<evidence type="ECO:0000259" key="9">
    <source>
        <dbReference type="PROSITE" id="PS50263"/>
    </source>
</evidence>
<evidence type="ECO:0000256" key="1">
    <source>
        <dbReference type="ARBA" id="ARBA00004790"/>
    </source>
</evidence>
<dbReference type="PANTHER" id="PTHR23090">
    <property type="entry name" value="NH 3 /GLUTAMINE-DEPENDENT NAD + SYNTHETASE"/>
    <property type="match status" value="1"/>
</dbReference>
<evidence type="ECO:0000256" key="3">
    <source>
        <dbReference type="ARBA" id="ARBA00022598"/>
    </source>
</evidence>
<dbReference type="InterPro" id="IPR001849">
    <property type="entry name" value="PH_domain"/>
</dbReference>
<proteinExistence type="predicted"/>
<dbReference type="AlphaFoldDB" id="A0A915LVS6"/>
<dbReference type="PROSITE" id="PS50263">
    <property type="entry name" value="CN_HYDROLASE"/>
    <property type="match status" value="1"/>
</dbReference>
<dbReference type="SUPFAM" id="SSF52402">
    <property type="entry name" value="Adenine nucleotide alpha hydrolases-like"/>
    <property type="match status" value="1"/>
</dbReference>
<keyword evidence="10" id="KW-1185">Reference proteome</keyword>
<dbReference type="Pfam" id="PF00795">
    <property type="entry name" value="CN_hydrolase"/>
    <property type="match status" value="1"/>
</dbReference>
<evidence type="ECO:0000256" key="7">
    <source>
        <dbReference type="ARBA" id="ARBA00030681"/>
    </source>
</evidence>
<dbReference type="Pfam" id="PF02540">
    <property type="entry name" value="NAD_synthase"/>
    <property type="match status" value="1"/>
</dbReference>
<accession>A0A915LVS6</accession>
<dbReference type="Gene3D" id="2.30.29.30">
    <property type="entry name" value="Pleckstrin-homology domain (PH domain)/Phosphotyrosine-binding domain (PTB)"/>
    <property type="match status" value="1"/>
</dbReference>
<evidence type="ECO:0000313" key="11">
    <source>
        <dbReference type="WBParaSite" id="scaffold1941_cov191.g3914"/>
    </source>
</evidence>
<sequence>REHDILFMSLIYWQQNLHQYQKSLDSTSSLDGYMYIREIYQKSWNRKNITEWKQSYLVLRGAMFYQFADSSFQYAQHSLNLRDIMEEVCRIDLTNDEKYVFQITFSTDTSTVGNSLCALQISCPNEEILQRWISAISMALYVSADNPPPVACMAILTSTHLVFAQEGVNCAVDGFMRCLCSISREEFNEIKIYAVHTEFNTGLTIRRDDGSSEDWLLFRERSELDRIVDCLREKWDLKVNFCCDFVVEKSCRDAYEKGSKIRLGPELEIPGYNCLDHFHELDTELHSWEILKEIVDESIKMPDLLIITGMPIRYRLGLYNCMVSLANGRLIFVYPKTVLANDDIYREGRWFVSWVHKNKIVNLKLNPDFGFSQETVPFGNGFIESKDGVKIGFEMCEEMWTARSPSNDLALQGVEIICNSSGSHHVLGKSYKRIKQLVLGITSKLGGVYMYSNHRGMDGERVYFDGMSSIAQNNDLFTHIPQFDLEDTCTKNCLINLDKTTVYRGNIASTCQESSRSGDMPIVNFDAILLNSNTINQQLSLPIEVKPLSDVEELCHAPAAWMWHYLRRSKQSGFFLPLSGGQDSSSVALMVRLMCEKICEAVRLNPDSNDPAYFLEGKKVNSDPSLLCKQILFTCYMGSRNSSQMTRDLAAGLARDINANHSNIVIDSIVDSCLQTLNFTPQYEAGTGNLLVLGASNVDESLVGYVTKYDCSSADLNPIGAISKHDLRKFLQYVNSTHKFVHLQGIIDSIPTAELRPLKNGQIVQTDEEDIGLTYNELSEFGKLRKPENLGPVGIFKNLLNFWNEKYTNEQIAQKVEIFFRRYTINRHKATIATPAYHANTYSNDDHRNDHRPFLYPDFTHQFNKIREFVKELNFKK</sequence>
<dbReference type="CDD" id="cd07570">
    <property type="entry name" value="GAT_Gln-NAD-synth"/>
    <property type="match status" value="1"/>
</dbReference>
<feature type="domain" description="CN hydrolase" evidence="9">
    <location>
        <begin position="225"/>
        <end position="497"/>
    </location>
</feature>
<dbReference type="PANTHER" id="PTHR23090:SF9">
    <property type="entry name" value="GLUTAMINE-DEPENDENT NAD(+) SYNTHETASE"/>
    <property type="match status" value="1"/>
</dbReference>
<dbReference type="GO" id="GO:0003952">
    <property type="term" value="F:NAD+ synthase (glutamine-hydrolyzing) activity"/>
    <property type="evidence" value="ECO:0007669"/>
    <property type="project" value="InterPro"/>
</dbReference>
<evidence type="ECO:0000259" key="8">
    <source>
        <dbReference type="PROSITE" id="PS50003"/>
    </source>
</evidence>
<organism evidence="10 11">
    <name type="scientific">Meloidogyne javanica</name>
    <name type="common">Root-knot nematode worm</name>
    <dbReference type="NCBI Taxonomy" id="6303"/>
    <lineage>
        <taxon>Eukaryota</taxon>
        <taxon>Metazoa</taxon>
        <taxon>Ecdysozoa</taxon>
        <taxon>Nematoda</taxon>
        <taxon>Chromadorea</taxon>
        <taxon>Rhabditida</taxon>
        <taxon>Tylenchina</taxon>
        <taxon>Tylenchomorpha</taxon>
        <taxon>Tylenchoidea</taxon>
        <taxon>Meloidogynidae</taxon>
        <taxon>Meloidogyninae</taxon>
        <taxon>Meloidogyne</taxon>
        <taxon>Meloidogyne incognita group</taxon>
    </lineage>
</organism>
<dbReference type="CDD" id="cd00553">
    <property type="entry name" value="NAD_synthase"/>
    <property type="match status" value="1"/>
</dbReference>
<evidence type="ECO:0000256" key="2">
    <source>
        <dbReference type="ARBA" id="ARBA00017309"/>
    </source>
</evidence>
<dbReference type="NCBIfam" id="TIGR00552">
    <property type="entry name" value="nadE"/>
    <property type="match status" value="1"/>
</dbReference>
<protein>
    <recommendedName>
        <fullName evidence="2">Glutamine-dependent NAD(+) synthetase</fullName>
    </recommendedName>
    <alternativeName>
        <fullName evidence="7">NAD(+) synthase [glutamine-hydrolyzing]</fullName>
    </alternativeName>
</protein>
<comment type="pathway">
    <text evidence="1">Cofactor biosynthesis; NAD(+) biosynthesis.</text>
</comment>
<dbReference type="InterPro" id="IPR011993">
    <property type="entry name" value="PH-like_dom_sf"/>
</dbReference>
<dbReference type="Proteomes" id="UP000887561">
    <property type="component" value="Unplaced"/>
</dbReference>
<dbReference type="GO" id="GO:0005737">
    <property type="term" value="C:cytoplasm"/>
    <property type="evidence" value="ECO:0007669"/>
    <property type="project" value="InterPro"/>
</dbReference>
<dbReference type="PROSITE" id="PS50003">
    <property type="entry name" value="PH_DOMAIN"/>
    <property type="match status" value="1"/>
</dbReference>
<evidence type="ECO:0000256" key="4">
    <source>
        <dbReference type="ARBA" id="ARBA00022741"/>
    </source>
</evidence>
<dbReference type="InterPro" id="IPR014729">
    <property type="entry name" value="Rossmann-like_a/b/a_fold"/>
</dbReference>
<dbReference type="Gene3D" id="3.40.50.620">
    <property type="entry name" value="HUPs"/>
    <property type="match status" value="2"/>
</dbReference>
<dbReference type="CDD" id="cd00821">
    <property type="entry name" value="PH"/>
    <property type="match status" value="1"/>
</dbReference>
<dbReference type="InterPro" id="IPR022310">
    <property type="entry name" value="NAD/GMP_synthase"/>
</dbReference>
<dbReference type="SUPFAM" id="SSF56317">
    <property type="entry name" value="Carbon-nitrogen hydrolase"/>
    <property type="match status" value="1"/>
</dbReference>
<name>A0A915LVS6_MELJA</name>
<reference evidence="11" key="1">
    <citation type="submission" date="2022-11" db="UniProtKB">
        <authorList>
            <consortium name="WormBaseParasite"/>
        </authorList>
    </citation>
    <scope>IDENTIFICATION</scope>
</reference>
<evidence type="ECO:0000256" key="5">
    <source>
        <dbReference type="ARBA" id="ARBA00022840"/>
    </source>
</evidence>
<dbReference type="GO" id="GO:0004359">
    <property type="term" value="F:glutaminase activity"/>
    <property type="evidence" value="ECO:0007669"/>
    <property type="project" value="InterPro"/>
</dbReference>
<dbReference type="WBParaSite" id="scaffold1941_cov191.g3914">
    <property type="protein sequence ID" value="scaffold1941_cov191.g3914"/>
    <property type="gene ID" value="scaffold1941_cov191.g3914"/>
</dbReference>
<dbReference type="InterPro" id="IPR036526">
    <property type="entry name" value="C-N_Hydrolase_sf"/>
</dbReference>
<dbReference type="SUPFAM" id="SSF50729">
    <property type="entry name" value="PH domain-like"/>
    <property type="match status" value="1"/>
</dbReference>
<dbReference type="InterPro" id="IPR003010">
    <property type="entry name" value="C-N_Hydrolase"/>
</dbReference>
<keyword evidence="3" id="KW-0436">Ligase</keyword>
<dbReference type="GO" id="GO:0005524">
    <property type="term" value="F:ATP binding"/>
    <property type="evidence" value="ECO:0007669"/>
    <property type="project" value="UniProtKB-KW"/>
</dbReference>
<evidence type="ECO:0000313" key="10">
    <source>
        <dbReference type="Proteomes" id="UP000887561"/>
    </source>
</evidence>
<dbReference type="Gene3D" id="3.60.110.10">
    <property type="entry name" value="Carbon-nitrogen hydrolase"/>
    <property type="match status" value="1"/>
</dbReference>
<keyword evidence="6" id="KW-0520">NAD</keyword>
<dbReference type="GO" id="GO:0009435">
    <property type="term" value="P:NAD+ biosynthetic process"/>
    <property type="evidence" value="ECO:0007669"/>
    <property type="project" value="InterPro"/>
</dbReference>
<feature type="domain" description="PH" evidence="8">
    <location>
        <begin position="27"/>
        <end position="141"/>
    </location>
</feature>
<dbReference type="InterPro" id="IPR003694">
    <property type="entry name" value="NAD_synthase"/>
</dbReference>